<evidence type="ECO:0000256" key="2">
    <source>
        <dbReference type="SAM" id="Phobius"/>
    </source>
</evidence>
<dbReference type="STRING" id="56449.XBLMG947_4180"/>
<dbReference type="RefSeq" id="WP_065470409.1">
    <property type="nucleotide sequence ID" value="NZ_FLTX01000130.1"/>
</dbReference>
<dbReference type="OrthoDB" id="6047239at2"/>
<dbReference type="Proteomes" id="UP000239710">
    <property type="component" value="Unassembled WGS sequence"/>
</dbReference>
<feature type="transmembrane region" description="Helical" evidence="2">
    <location>
        <begin position="158"/>
        <end position="181"/>
    </location>
</feature>
<protein>
    <submittedName>
        <fullName evidence="4">Putative membrane protein</fullName>
    </submittedName>
</protein>
<dbReference type="EMBL" id="FLTX01000130">
    <property type="protein sequence ID" value="SBV53342.1"/>
    <property type="molecule type" value="Genomic_DNA"/>
</dbReference>
<dbReference type="EMBL" id="MDCE01000091">
    <property type="protein sequence ID" value="PPV04057.1"/>
    <property type="molecule type" value="Genomic_DNA"/>
</dbReference>
<evidence type="ECO:0000256" key="1">
    <source>
        <dbReference type="SAM" id="MobiDB-lite"/>
    </source>
</evidence>
<organism evidence="4 5">
    <name type="scientific">Xanthomonas bromi</name>
    <dbReference type="NCBI Taxonomy" id="56449"/>
    <lineage>
        <taxon>Bacteria</taxon>
        <taxon>Pseudomonadati</taxon>
        <taxon>Pseudomonadota</taxon>
        <taxon>Gammaproteobacteria</taxon>
        <taxon>Lysobacterales</taxon>
        <taxon>Lysobacteraceae</taxon>
        <taxon>Xanthomonas</taxon>
    </lineage>
</organism>
<dbReference type="Proteomes" id="UP000092503">
    <property type="component" value="Unassembled WGS sequence"/>
</dbReference>
<gene>
    <name evidence="4" type="ORF">XBLMG947_4180</name>
    <name evidence="3" type="ORF">XbrCFBP1976_21410</name>
</gene>
<proteinExistence type="predicted"/>
<reference evidence="3 6" key="2">
    <citation type="submission" date="2016-08" db="EMBL/GenBank/DDBJ databases">
        <title>Evolution of the type three secretion system and type three effector repertoires in Xanthomonas.</title>
        <authorList>
            <person name="Merda D."/>
            <person name="Briand M."/>
            <person name="Bosis E."/>
            <person name="Rousseau C."/>
            <person name="Portier P."/>
            <person name="Jacques M.-A."/>
            <person name="Fischer-Le Saux M."/>
        </authorList>
    </citation>
    <scope>NUCLEOTIDE SEQUENCE [LARGE SCALE GENOMIC DNA]</scope>
    <source>
        <strain evidence="3 6">CFBP1976</strain>
    </source>
</reference>
<feature type="region of interest" description="Disordered" evidence="1">
    <location>
        <begin position="214"/>
        <end position="234"/>
    </location>
</feature>
<keyword evidence="2" id="KW-0472">Membrane</keyword>
<feature type="transmembrane region" description="Helical" evidence="2">
    <location>
        <begin position="131"/>
        <end position="152"/>
    </location>
</feature>
<dbReference type="AlphaFoldDB" id="A0A1C3NSG3"/>
<keyword evidence="6" id="KW-1185">Reference proteome</keyword>
<keyword evidence="2" id="KW-0812">Transmembrane</keyword>
<name>A0A1C3NSG3_9XANT</name>
<accession>A0A1C3NSG3</accession>
<sequence length="234" mass="26772">MDQNSNAHFKVLSGTLRNVIVTNTTSETLFREGEGERDEMATACLAAMPMEDKSEPVCQVSFELDGKNVVALLWNWPFKEGDEVKAVVEPVKGFGYIAFAVLDTKENIIVLYPHVSMGRGRAHWVHVYKKAIIRTCSINLWAFMAVFVLYWLVDTAEFKKLLIAGLIWFLVIFIMCVRFGYKSGYRFTPFVEMAENIFTALGWRDVRDINLQNTTKAKKKPNDPPAMGESYFRY</sequence>
<dbReference type="InterPro" id="IPR048130">
    <property type="entry name" value="T6SS_ExIF-like"/>
</dbReference>
<dbReference type="NCBIfam" id="NF041560">
    <property type="entry name" value="T6SS_Burk_ExIF"/>
    <property type="match status" value="1"/>
</dbReference>
<evidence type="ECO:0000313" key="6">
    <source>
        <dbReference type="Proteomes" id="UP000239710"/>
    </source>
</evidence>
<evidence type="ECO:0000313" key="5">
    <source>
        <dbReference type="Proteomes" id="UP000092503"/>
    </source>
</evidence>
<reference evidence="4 5" key="1">
    <citation type="submission" date="2016-06" db="EMBL/GenBank/DDBJ databases">
        <authorList>
            <person name="Kjaerup R.B."/>
            <person name="Dalgaard T.S."/>
            <person name="Juul-Madsen H.R."/>
        </authorList>
    </citation>
    <scope>NUCLEOTIDE SEQUENCE [LARGE SCALE GENOMIC DNA]</scope>
    <source>
        <strain evidence="4">LMG947</strain>
    </source>
</reference>
<evidence type="ECO:0000313" key="3">
    <source>
        <dbReference type="EMBL" id="PPV04057.1"/>
    </source>
</evidence>
<evidence type="ECO:0000313" key="4">
    <source>
        <dbReference type="EMBL" id="SBV53342.1"/>
    </source>
</evidence>
<keyword evidence="2" id="KW-1133">Transmembrane helix</keyword>